<evidence type="ECO:0000313" key="1">
    <source>
        <dbReference type="EMBL" id="SNS44297.1"/>
    </source>
</evidence>
<dbReference type="AlphaFoldDB" id="A0A239EI47"/>
<organism evidence="1 2">
    <name type="scientific">Antarctobacter heliothermus</name>
    <dbReference type="NCBI Taxonomy" id="74033"/>
    <lineage>
        <taxon>Bacteria</taxon>
        <taxon>Pseudomonadati</taxon>
        <taxon>Pseudomonadota</taxon>
        <taxon>Alphaproteobacteria</taxon>
        <taxon>Rhodobacterales</taxon>
        <taxon>Roseobacteraceae</taxon>
        <taxon>Antarctobacter</taxon>
    </lineage>
</organism>
<protein>
    <submittedName>
        <fullName evidence="1">Phage P2 GpE</fullName>
    </submittedName>
</protein>
<dbReference type="Proteomes" id="UP000198440">
    <property type="component" value="Unassembled WGS sequence"/>
</dbReference>
<dbReference type="InterPro" id="IPR009493">
    <property type="entry name" value="P2_GpE"/>
</dbReference>
<evidence type="ECO:0000313" key="2">
    <source>
        <dbReference type="Proteomes" id="UP000198440"/>
    </source>
</evidence>
<sequence length="46" mass="5292">MADVAMVLHVQPSEMMAMEIEELARWHAMARERREAEARANGGPRR</sequence>
<reference evidence="1 2" key="1">
    <citation type="submission" date="2017-06" db="EMBL/GenBank/DDBJ databases">
        <authorList>
            <person name="Kim H.J."/>
            <person name="Triplett B.A."/>
        </authorList>
    </citation>
    <scope>NUCLEOTIDE SEQUENCE [LARGE SCALE GENOMIC DNA]</scope>
    <source>
        <strain evidence="1 2">DSM 11445</strain>
    </source>
</reference>
<gene>
    <name evidence="1" type="ORF">SAMN04488078_101544</name>
</gene>
<dbReference type="RefSeq" id="WP_089277718.1">
    <property type="nucleotide sequence ID" value="NZ_FZON01000015.1"/>
</dbReference>
<accession>A0A239EI47</accession>
<proteinExistence type="predicted"/>
<dbReference type="Pfam" id="PF06528">
    <property type="entry name" value="Phage_P2_GpE"/>
    <property type="match status" value="1"/>
</dbReference>
<dbReference type="EMBL" id="FZON01000015">
    <property type="protein sequence ID" value="SNS44297.1"/>
    <property type="molecule type" value="Genomic_DNA"/>
</dbReference>
<name>A0A239EI47_9RHOB</name>